<evidence type="ECO:0000313" key="7">
    <source>
        <dbReference type="Proteomes" id="UP000799438"/>
    </source>
</evidence>
<gene>
    <name evidence="6" type="ORF">K452DRAFT_272970</name>
</gene>
<dbReference type="Proteomes" id="UP000799438">
    <property type="component" value="Unassembled WGS sequence"/>
</dbReference>
<keyword evidence="7" id="KW-1185">Reference proteome</keyword>
<dbReference type="SUPFAM" id="SSF144232">
    <property type="entry name" value="HIT/MYND zinc finger-like"/>
    <property type="match status" value="1"/>
</dbReference>
<evidence type="ECO:0000256" key="3">
    <source>
        <dbReference type="ARBA" id="ARBA00022833"/>
    </source>
</evidence>
<dbReference type="InterPro" id="IPR002893">
    <property type="entry name" value="Znf_MYND"/>
</dbReference>
<organism evidence="6 7">
    <name type="scientific">Aplosporella prunicola CBS 121167</name>
    <dbReference type="NCBI Taxonomy" id="1176127"/>
    <lineage>
        <taxon>Eukaryota</taxon>
        <taxon>Fungi</taxon>
        <taxon>Dikarya</taxon>
        <taxon>Ascomycota</taxon>
        <taxon>Pezizomycotina</taxon>
        <taxon>Dothideomycetes</taxon>
        <taxon>Dothideomycetes incertae sedis</taxon>
        <taxon>Botryosphaeriales</taxon>
        <taxon>Aplosporellaceae</taxon>
        <taxon>Aplosporella</taxon>
    </lineage>
</organism>
<keyword evidence="1" id="KW-0479">Metal-binding</keyword>
<dbReference type="OrthoDB" id="5282002at2759"/>
<accession>A0A6A6BAC7</accession>
<dbReference type="InterPro" id="IPR027974">
    <property type="entry name" value="DUF4470"/>
</dbReference>
<keyword evidence="3" id="KW-0862">Zinc</keyword>
<evidence type="ECO:0000256" key="1">
    <source>
        <dbReference type="ARBA" id="ARBA00022723"/>
    </source>
</evidence>
<proteinExistence type="predicted"/>
<evidence type="ECO:0000259" key="5">
    <source>
        <dbReference type="PROSITE" id="PS50865"/>
    </source>
</evidence>
<evidence type="ECO:0000256" key="4">
    <source>
        <dbReference type="PROSITE-ProRule" id="PRU00134"/>
    </source>
</evidence>
<dbReference type="GO" id="GO:0008270">
    <property type="term" value="F:zinc ion binding"/>
    <property type="evidence" value="ECO:0007669"/>
    <property type="project" value="UniProtKB-KW"/>
</dbReference>
<reference evidence="6" key="1">
    <citation type="journal article" date="2020" name="Stud. Mycol.">
        <title>101 Dothideomycetes genomes: a test case for predicting lifestyles and emergence of pathogens.</title>
        <authorList>
            <person name="Haridas S."/>
            <person name="Albert R."/>
            <person name="Binder M."/>
            <person name="Bloem J."/>
            <person name="Labutti K."/>
            <person name="Salamov A."/>
            <person name="Andreopoulos B."/>
            <person name="Baker S."/>
            <person name="Barry K."/>
            <person name="Bills G."/>
            <person name="Bluhm B."/>
            <person name="Cannon C."/>
            <person name="Castanera R."/>
            <person name="Culley D."/>
            <person name="Daum C."/>
            <person name="Ezra D."/>
            <person name="Gonzalez J."/>
            <person name="Henrissat B."/>
            <person name="Kuo A."/>
            <person name="Liang C."/>
            <person name="Lipzen A."/>
            <person name="Lutzoni F."/>
            <person name="Magnuson J."/>
            <person name="Mondo S."/>
            <person name="Nolan M."/>
            <person name="Ohm R."/>
            <person name="Pangilinan J."/>
            <person name="Park H.-J."/>
            <person name="Ramirez L."/>
            <person name="Alfaro M."/>
            <person name="Sun H."/>
            <person name="Tritt A."/>
            <person name="Yoshinaga Y."/>
            <person name="Zwiers L.-H."/>
            <person name="Turgeon B."/>
            <person name="Goodwin S."/>
            <person name="Spatafora J."/>
            <person name="Crous P."/>
            <person name="Grigoriev I."/>
        </authorList>
    </citation>
    <scope>NUCLEOTIDE SEQUENCE</scope>
    <source>
        <strain evidence="6">CBS 121167</strain>
    </source>
</reference>
<keyword evidence="2 4" id="KW-0863">Zinc-finger</keyword>
<dbReference type="Gene3D" id="6.10.140.2220">
    <property type="match status" value="1"/>
</dbReference>
<dbReference type="GeneID" id="54296618"/>
<dbReference type="Pfam" id="PF14737">
    <property type="entry name" value="DUF4470"/>
    <property type="match status" value="1"/>
</dbReference>
<feature type="domain" description="MYND-type" evidence="5">
    <location>
        <begin position="8"/>
        <end position="52"/>
    </location>
</feature>
<dbReference type="PROSITE" id="PS50865">
    <property type="entry name" value="ZF_MYND_2"/>
    <property type="match status" value="1"/>
</dbReference>
<sequence length="576" mass="65409">MSEQGNFCANIGTEGAQACTNPGDKPCPRCYLVGYCSRQCQKTHWEQHKPDCICKLGKKTWRPSWDVEGRTPTFITPEDNHGPELDLSALAATMTTHGTKKFLWGNVPAFDLLNLMHNEGIAYNQHIRLLFAASGDLRNVVKTITGIPKGSTQNIDVVINDREIDIVARNAIIILIAMHVDPETAADAMIHTWYSAFLPADSARCLKDTVLPLIRSVCEKIQAKPDNKLLSKKWTVGSCSFRLVLEKACWDYLLRVFETPASVTTAAAEKIRQSTVLAPSRKDYLERALYFQPEGWRRATMKFREDGILLPFGAPRHGYDTPNPTFFYNNQWPMMDSADPIAGWAIAEVIQAAHPAKHDLYGGLFLYLRLLLSKFCKKIRNHAINFDLRHIDAKIFPGHWAETQDDIQLFDRIEVSNIADKCYLGIRKCLNTFAPLLKPITENPHATLVTLFLNAVNEMESRPDTTQTLWREMGRLMAYFPENRLAKNKRGAETIKLTAALDLLRDFDGLFTRYTQRYDFASASKDAGVQCKTKHTLVEPWPMRLKDNATKENFEALFGSHHCGSEHYLEWQRVSK</sequence>
<dbReference type="EMBL" id="ML995488">
    <property type="protein sequence ID" value="KAF2141159.1"/>
    <property type="molecule type" value="Genomic_DNA"/>
</dbReference>
<protein>
    <recommendedName>
        <fullName evidence="5">MYND-type domain-containing protein</fullName>
    </recommendedName>
</protein>
<dbReference type="RefSeq" id="XP_033396872.1">
    <property type="nucleotide sequence ID" value="XM_033539122.1"/>
</dbReference>
<evidence type="ECO:0000256" key="2">
    <source>
        <dbReference type="ARBA" id="ARBA00022771"/>
    </source>
</evidence>
<evidence type="ECO:0000313" key="6">
    <source>
        <dbReference type="EMBL" id="KAF2141159.1"/>
    </source>
</evidence>
<name>A0A6A6BAC7_9PEZI</name>
<dbReference type="AlphaFoldDB" id="A0A6A6BAC7"/>
<dbReference type="Pfam" id="PF01753">
    <property type="entry name" value="zf-MYND"/>
    <property type="match status" value="1"/>
</dbReference>